<feature type="compositionally biased region" description="Basic and acidic residues" evidence="1">
    <location>
        <begin position="26"/>
        <end position="36"/>
    </location>
</feature>
<feature type="compositionally biased region" description="Low complexity" evidence="1">
    <location>
        <begin position="267"/>
        <end position="286"/>
    </location>
</feature>
<keyword evidence="4" id="KW-1185">Reference proteome</keyword>
<evidence type="ECO:0000313" key="4">
    <source>
        <dbReference type="Proteomes" id="UP000596427"/>
    </source>
</evidence>
<evidence type="ECO:0000313" key="3">
    <source>
        <dbReference type="EMBL" id="QRG07627.1"/>
    </source>
</evidence>
<gene>
    <name evidence="3" type="ORF">EZH22_04315</name>
</gene>
<organism evidence="3 4">
    <name type="scientific">Xanthobacter dioxanivorans</name>
    <dbReference type="NCBI Taxonomy" id="2528964"/>
    <lineage>
        <taxon>Bacteria</taxon>
        <taxon>Pseudomonadati</taxon>
        <taxon>Pseudomonadota</taxon>
        <taxon>Alphaproteobacteria</taxon>
        <taxon>Hyphomicrobiales</taxon>
        <taxon>Xanthobacteraceae</taxon>
        <taxon>Xanthobacter</taxon>
    </lineage>
</organism>
<dbReference type="EMBL" id="CP063362">
    <property type="protein sequence ID" value="QRG07627.1"/>
    <property type="molecule type" value="Genomic_DNA"/>
</dbReference>
<feature type="compositionally biased region" description="Basic and acidic residues" evidence="1">
    <location>
        <begin position="1"/>
        <end position="11"/>
    </location>
</feature>
<keyword evidence="2" id="KW-0472">Membrane</keyword>
<sequence>MNRHVPPHDFEPQDEAELNAPGLRQETSRDDDSREAVLRDAVLREEERRDAAAFSPRAAPDFQTARRHSRRVRWIKRLLPISIVAAIVLIAGVSILSRLSLTIELPFDIGHLTLSGSRLTMELPKLSGFTDDNRGYHVTAKTATQDLTRPDVIDLTDVVARLELADKGWTSVNAKVGSFDTKKQFITLGDGVDLAMAGGYAGRLQDAAVDVKAGTITTEHPVEFTYLDGKLVADRLAVTDRGKRAMFEGHVQLDFLPSHLPGRQNDAAAPAAGSAPAKPAVSPAAQARREDGAVAAQDPVQPPPPAPPLPSAPLPPRRPAIAP</sequence>
<evidence type="ECO:0000256" key="2">
    <source>
        <dbReference type="SAM" id="Phobius"/>
    </source>
</evidence>
<name>A0A974SJL8_9HYPH</name>
<feature type="compositionally biased region" description="Pro residues" evidence="1">
    <location>
        <begin position="300"/>
        <end position="323"/>
    </location>
</feature>
<reference evidence="3 4" key="1">
    <citation type="submission" date="2020-10" db="EMBL/GenBank/DDBJ databases">
        <title>Degradation of 1,4-Dioxane by Xanthobacter sp. YN2, via a Novel Group-2 Soluble Di-Iron Monooxygenase.</title>
        <authorList>
            <person name="Ma F."/>
            <person name="Wang Y."/>
            <person name="Yang J."/>
            <person name="Guo H."/>
            <person name="Su D."/>
            <person name="Yu L."/>
        </authorList>
    </citation>
    <scope>NUCLEOTIDE SEQUENCE [LARGE SCALE GENOMIC DNA]</scope>
    <source>
        <strain evidence="3 4">YN2</strain>
    </source>
</reference>
<feature type="transmembrane region" description="Helical" evidence="2">
    <location>
        <begin position="78"/>
        <end position="96"/>
    </location>
</feature>
<feature type="region of interest" description="Disordered" evidence="1">
    <location>
        <begin position="258"/>
        <end position="323"/>
    </location>
</feature>
<keyword evidence="2" id="KW-1133">Transmembrane helix</keyword>
<proteinExistence type="predicted"/>
<protein>
    <recommendedName>
        <fullName evidence="5">Lipopolysaccharide export system protein LptC</fullName>
    </recommendedName>
</protein>
<keyword evidence="2" id="KW-0812">Transmembrane</keyword>
<accession>A0A974SJL8</accession>
<dbReference type="RefSeq" id="WP_203194540.1">
    <property type="nucleotide sequence ID" value="NZ_CP063362.1"/>
</dbReference>
<feature type="region of interest" description="Disordered" evidence="1">
    <location>
        <begin position="1"/>
        <end position="36"/>
    </location>
</feature>
<dbReference type="AlphaFoldDB" id="A0A974SJL8"/>
<evidence type="ECO:0000256" key="1">
    <source>
        <dbReference type="SAM" id="MobiDB-lite"/>
    </source>
</evidence>
<dbReference type="Proteomes" id="UP000596427">
    <property type="component" value="Chromosome"/>
</dbReference>
<evidence type="ECO:0008006" key="5">
    <source>
        <dbReference type="Google" id="ProtNLM"/>
    </source>
</evidence>
<dbReference type="KEGG" id="xdi:EZH22_04315"/>